<sequence length="245" mass="27254">MGEKPAMNNLEWSLAILVVAMFTMACQDMDRLEPDLVVVASDSDGRGTILDTTTTPGYGSGARLTEEIAQRKVREIMGARGKGRLELATRFLREYPMAKVIAKLHELMGDAYSELAEHVLAAEAWEKALETSQPPNDILGLPQMNIDLPYQIGWAHTEAGNLTIGAEWLTRASFISDRLQLEQGLRFVYTELGSPGVGFDEWFSRNRLNTAVQAPDFELPGYGFDSLRLSDVDARLTLINFWTPT</sequence>
<name>A0A381WBI0_9ZZZZ</name>
<reference evidence="1" key="1">
    <citation type="submission" date="2018-05" db="EMBL/GenBank/DDBJ databases">
        <authorList>
            <person name="Lanie J.A."/>
            <person name="Ng W.-L."/>
            <person name="Kazmierczak K.M."/>
            <person name="Andrzejewski T.M."/>
            <person name="Davidsen T.M."/>
            <person name="Wayne K.J."/>
            <person name="Tettelin H."/>
            <person name="Glass J.I."/>
            <person name="Rusch D."/>
            <person name="Podicherti R."/>
            <person name="Tsui H.-C.T."/>
            <person name="Winkler M.E."/>
        </authorList>
    </citation>
    <scope>NUCLEOTIDE SEQUENCE</scope>
</reference>
<protein>
    <submittedName>
        <fullName evidence="1">Uncharacterized protein</fullName>
    </submittedName>
</protein>
<evidence type="ECO:0000313" key="1">
    <source>
        <dbReference type="EMBL" id="SVA49293.1"/>
    </source>
</evidence>
<accession>A0A381WBI0</accession>
<dbReference type="AlphaFoldDB" id="A0A381WBI0"/>
<feature type="non-terminal residue" evidence="1">
    <location>
        <position position="245"/>
    </location>
</feature>
<gene>
    <name evidence="1" type="ORF">METZ01_LOCUS102147</name>
</gene>
<dbReference type="EMBL" id="UINC01011140">
    <property type="protein sequence ID" value="SVA49293.1"/>
    <property type="molecule type" value="Genomic_DNA"/>
</dbReference>
<organism evidence="1">
    <name type="scientific">marine metagenome</name>
    <dbReference type="NCBI Taxonomy" id="408172"/>
    <lineage>
        <taxon>unclassified sequences</taxon>
        <taxon>metagenomes</taxon>
        <taxon>ecological metagenomes</taxon>
    </lineage>
</organism>
<dbReference type="PROSITE" id="PS51257">
    <property type="entry name" value="PROKAR_LIPOPROTEIN"/>
    <property type="match status" value="1"/>
</dbReference>
<proteinExistence type="predicted"/>